<dbReference type="EMBL" id="UINC01090719">
    <property type="protein sequence ID" value="SVC42911.1"/>
    <property type="molecule type" value="Genomic_DNA"/>
</dbReference>
<protein>
    <recommendedName>
        <fullName evidence="3">LTD domain-containing protein</fullName>
    </recommendedName>
</protein>
<dbReference type="InterPro" id="IPR036415">
    <property type="entry name" value="Lamin_tail_dom_sf"/>
</dbReference>
<evidence type="ECO:0008006" key="3">
    <source>
        <dbReference type="Google" id="ProtNLM"/>
    </source>
</evidence>
<accession>A0A382M6Q8</accession>
<evidence type="ECO:0000256" key="1">
    <source>
        <dbReference type="SAM" id="MobiDB-lite"/>
    </source>
</evidence>
<feature type="non-terminal residue" evidence="2">
    <location>
        <position position="209"/>
    </location>
</feature>
<evidence type="ECO:0000313" key="2">
    <source>
        <dbReference type="EMBL" id="SVC42911.1"/>
    </source>
</evidence>
<feature type="region of interest" description="Disordered" evidence="1">
    <location>
        <begin position="186"/>
        <end position="209"/>
    </location>
</feature>
<gene>
    <name evidence="2" type="ORF">METZ01_LOCUS295765</name>
</gene>
<proteinExistence type="predicted"/>
<dbReference type="SUPFAM" id="SSF74853">
    <property type="entry name" value="Lamin A/C globular tail domain"/>
    <property type="match status" value="1"/>
</dbReference>
<dbReference type="AlphaFoldDB" id="A0A382M6Q8"/>
<organism evidence="2">
    <name type="scientific">marine metagenome</name>
    <dbReference type="NCBI Taxonomy" id="408172"/>
    <lineage>
        <taxon>unclassified sequences</taxon>
        <taxon>metagenomes</taxon>
        <taxon>ecological metagenomes</taxon>
    </lineage>
</organism>
<reference evidence="2" key="1">
    <citation type="submission" date="2018-05" db="EMBL/GenBank/DDBJ databases">
        <authorList>
            <person name="Lanie J.A."/>
            <person name="Ng W.-L."/>
            <person name="Kazmierczak K.M."/>
            <person name="Andrzejewski T.M."/>
            <person name="Davidsen T.M."/>
            <person name="Wayne K.J."/>
            <person name="Tettelin H."/>
            <person name="Glass J.I."/>
            <person name="Rusch D."/>
            <person name="Podicherti R."/>
            <person name="Tsui H.-C.T."/>
            <person name="Winkler M.E."/>
        </authorList>
    </citation>
    <scope>NUCLEOTIDE SEQUENCE</scope>
</reference>
<name>A0A382M6Q8_9ZZZZ</name>
<feature type="non-terminal residue" evidence="2">
    <location>
        <position position="1"/>
    </location>
</feature>
<sequence length="209" mass="22858">VLQQRHQKILLLLSLLVLLGVANEAFCRSLSGDAAKVERPGPSNRRSPFVISEIMYHPAPQEGGANLEFIEIYNSQPWWEEVGGFRIDGDINYSLPPETRIEKLNYLVIASDPKAVKKAYGLENVLGPYTGRLSNGGGRLRLRNNLDAVLFEVNYDTRAPWPSSSDGAGHSLTLGRPSYGEKDVRAWAQSDAIGGSPGKADTAGNEPLR</sequence>